<dbReference type="EMBL" id="NRJH01000051">
    <property type="protein sequence ID" value="RIY31931.1"/>
    <property type="molecule type" value="Genomic_DNA"/>
</dbReference>
<dbReference type="Pfam" id="PF01202">
    <property type="entry name" value="SKI"/>
    <property type="match status" value="1"/>
</dbReference>
<comment type="subunit">
    <text evidence="11">Monomer.</text>
</comment>
<keyword evidence="5 11" id="KW-0808">Transferase</keyword>
<dbReference type="UniPathway" id="UPA00053">
    <property type="reaction ID" value="UER00088"/>
</dbReference>
<comment type="function">
    <text evidence="11">Catalyzes the specific phosphorylation of the 3-hydroxyl group of shikimic acid using ATP as a cosubstrate.</text>
</comment>
<dbReference type="GO" id="GO:0008652">
    <property type="term" value="P:amino acid biosynthetic process"/>
    <property type="evidence" value="ECO:0007669"/>
    <property type="project" value="UniProtKB-KW"/>
</dbReference>
<keyword evidence="4 11" id="KW-0028">Amino-acid biosynthesis</keyword>
<dbReference type="AlphaFoldDB" id="A0A3A1Y3B2"/>
<dbReference type="GO" id="GO:0005524">
    <property type="term" value="F:ATP binding"/>
    <property type="evidence" value="ECO:0007669"/>
    <property type="project" value="UniProtKB-UniRule"/>
</dbReference>
<name>A0A3A1Y3B2_9GAMM</name>
<gene>
    <name evidence="11" type="primary">aroK</name>
    <name evidence="13" type="ORF">CJP74_06110</name>
</gene>
<evidence type="ECO:0000256" key="11">
    <source>
        <dbReference type="HAMAP-Rule" id="MF_00109"/>
    </source>
</evidence>
<dbReference type="EC" id="2.7.1.71" evidence="3 11"/>
<feature type="binding site" evidence="11">
    <location>
        <position position="57"/>
    </location>
    <ligand>
        <name>substrate</name>
    </ligand>
</feature>
<dbReference type="RefSeq" id="WP_119497391.1">
    <property type="nucleotide sequence ID" value="NZ_NRJH01000051.1"/>
</dbReference>
<dbReference type="CDD" id="cd00464">
    <property type="entry name" value="SK"/>
    <property type="match status" value="1"/>
</dbReference>
<dbReference type="PROSITE" id="PS01128">
    <property type="entry name" value="SHIKIMATE_KINASE"/>
    <property type="match status" value="1"/>
</dbReference>
<dbReference type="Proteomes" id="UP000266258">
    <property type="component" value="Unassembled WGS sequence"/>
</dbReference>
<feature type="region of interest" description="Disordered" evidence="12">
    <location>
        <begin position="212"/>
        <end position="231"/>
    </location>
</feature>
<feature type="binding site" evidence="11">
    <location>
        <position position="120"/>
    </location>
    <ligand>
        <name>ATP</name>
        <dbReference type="ChEBI" id="CHEBI:30616"/>
    </ligand>
</feature>
<dbReference type="InterPro" id="IPR000623">
    <property type="entry name" value="Shikimate_kinase/TSH1"/>
</dbReference>
<keyword evidence="11" id="KW-0963">Cytoplasm</keyword>
<sequence length="231" mass="26874">MRNIYLVGHMASGKTTVGQLLAETLNLNFVDTDCNVERLYGKSINQIFKKEGELQFRIFETAVLLQTTLVDNTIVSTGGGILKRMRNGVYMKDFGFVIYLELSVEEQAKRLLADSQLSKRPIVKDCKDSKELFEKLNDLHEKRNVTYEYFADYIIDVNKASPAEIVQRIIDFLNQNKLIGDLDFLDSFAGRMQYNPYKRLRRNENLERIRGKVEPKKRSSKRKEYVQLDNE</sequence>
<keyword evidence="8 11" id="KW-0067">ATP-binding</keyword>
<dbReference type="GO" id="GO:0005829">
    <property type="term" value="C:cytosol"/>
    <property type="evidence" value="ECO:0007669"/>
    <property type="project" value="TreeGrafter"/>
</dbReference>
<evidence type="ECO:0000256" key="12">
    <source>
        <dbReference type="SAM" id="MobiDB-lite"/>
    </source>
</evidence>
<comment type="pathway">
    <text evidence="1 11">Metabolic intermediate biosynthesis; chorismate biosynthesis; chorismate from D-erythrose 4-phosphate and phosphoenolpyruvate: step 5/7.</text>
</comment>
<feature type="binding site" evidence="11">
    <location>
        <position position="33"/>
    </location>
    <ligand>
        <name>substrate</name>
    </ligand>
</feature>
<dbReference type="Gene3D" id="3.40.50.300">
    <property type="entry name" value="P-loop containing nucleotide triphosphate hydrolases"/>
    <property type="match status" value="1"/>
</dbReference>
<dbReference type="InterPro" id="IPR023000">
    <property type="entry name" value="Shikimate_kinase_CS"/>
</dbReference>
<comment type="similarity">
    <text evidence="2 11">Belongs to the shikimate kinase family.</text>
</comment>
<evidence type="ECO:0000256" key="6">
    <source>
        <dbReference type="ARBA" id="ARBA00022741"/>
    </source>
</evidence>
<evidence type="ECO:0000256" key="1">
    <source>
        <dbReference type="ARBA" id="ARBA00004842"/>
    </source>
</evidence>
<dbReference type="SUPFAM" id="SSF52540">
    <property type="entry name" value="P-loop containing nucleoside triphosphate hydrolases"/>
    <property type="match status" value="1"/>
</dbReference>
<comment type="cofactor">
    <cofactor evidence="11">
        <name>Mg(2+)</name>
        <dbReference type="ChEBI" id="CHEBI:18420"/>
    </cofactor>
    <text evidence="11">Binds 1 Mg(2+) ion per subunit.</text>
</comment>
<feature type="binding site" evidence="11">
    <location>
        <begin position="11"/>
        <end position="16"/>
    </location>
    <ligand>
        <name>ATP</name>
        <dbReference type="ChEBI" id="CHEBI:30616"/>
    </ligand>
</feature>
<evidence type="ECO:0000256" key="5">
    <source>
        <dbReference type="ARBA" id="ARBA00022679"/>
    </source>
</evidence>
<evidence type="ECO:0000256" key="7">
    <source>
        <dbReference type="ARBA" id="ARBA00022777"/>
    </source>
</evidence>
<comment type="caution">
    <text evidence="11">Lacks conserved residue(s) required for the propagation of feature annotation.</text>
</comment>
<organism evidence="13 14">
    <name type="scientific">Psittacicella melopsittaci</name>
    <dbReference type="NCBI Taxonomy" id="2028576"/>
    <lineage>
        <taxon>Bacteria</taxon>
        <taxon>Pseudomonadati</taxon>
        <taxon>Pseudomonadota</taxon>
        <taxon>Gammaproteobacteria</taxon>
        <taxon>Pasteurellales</taxon>
        <taxon>Psittacicellaceae</taxon>
        <taxon>Psittacicella</taxon>
    </lineage>
</organism>
<dbReference type="InterPro" id="IPR031322">
    <property type="entry name" value="Shikimate/glucono_kinase"/>
</dbReference>
<dbReference type="PANTHER" id="PTHR21087">
    <property type="entry name" value="SHIKIMATE KINASE"/>
    <property type="match status" value="1"/>
</dbReference>
<evidence type="ECO:0000313" key="13">
    <source>
        <dbReference type="EMBL" id="RIY31931.1"/>
    </source>
</evidence>
<evidence type="ECO:0000256" key="10">
    <source>
        <dbReference type="ARBA" id="ARBA00048567"/>
    </source>
</evidence>
<dbReference type="OrthoDB" id="9800332at2"/>
<dbReference type="GO" id="GO:0000287">
    <property type="term" value="F:magnesium ion binding"/>
    <property type="evidence" value="ECO:0007669"/>
    <property type="project" value="UniProtKB-UniRule"/>
</dbReference>
<dbReference type="GO" id="GO:0009423">
    <property type="term" value="P:chorismate biosynthetic process"/>
    <property type="evidence" value="ECO:0007669"/>
    <property type="project" value="UniProtKB-UniRule"/>
</dbReference>
<keyword evidence="11" id="KW-0479">Metal-binding</keyword>
<evidence type="ECO:0000256" key="4">
    <source>
        <dbReference type="ARBA" id="ARBA00022605"/>
    </source>
</evidence>
<accession>A0A3A1Y3B2</accession>
<comment type="subcellular location">
    <subcellularLocation>
        <location evidence="11">Cytoplasm</location>
    </subcellularLocation>
</comment>
<feature type="binding site" evidence="11">
    <location>
        <position position="79"/>
    </location>
    <ligand>
        <name>substrate</name>
    </ligand>
</feature>
<dbReference type="HAMAP" id="MF_00109">
    <property type="entry name" value="Shikimate_kinase"/>
    <property type="match status" value="1"/>
</dbReference>
<dbReference type="PANTHER" id="PTHR21087:SF16">
    <property type="entry name" value="SHIKIMATE KINASE 1, CHLOROPLASTIC"/>
    <property type="match status" value="1"/>
</dbReference>
<feature type="binding site" evidence="11">
    <location>
        <position position="15"/>
    </location>
    <ligand>
        <name>Mg(2+)</name>
        <dbReference type="ChEBI" id="CHEBI:18420"/>
    </ligand>
</feature>
<evidence type="ECO:0000256" key="3">
    <source>
        <dbReference type="ARBA" id="ARBA00012154"/>
    </source>
</evidence>
<keyword evidence="6 11" id="KW-0547">Nucleotide-binding</keyword>
<evidence type="ECO:0000256" key="8">
    <source>
        <dbReference type="ARBA" id="ARBA00022840"/>
    </source>
</evidence>
<protein>
    <recommendedName>
        <fullName evidence="3 11">Shikimate kinase</fullName>
        <shortName evidence="11">SK</shortName>
        <ecNumber evidence="3 11">2.7.1.71</ecNumber>
    </recommendedName>
</protein>
<proteinExistence type="inferred from homology"/>
<keyword evidence="14" id="KW-1185">Reference proteome</keyword>
<keyword evidence="11" id="KW-0460">Magnesium</keyword>
<evidence type="ECO:0000256" key="9">
    <source>
        <dbReference type="ARBA" id="ARBA00023141"/>
    </source>
</evidence>
<reference evidence="13 14" key="1">
    <citation type="submission" date="2017-08" db="EMBL/GenBank/DDBJ databases">
        <title>Reclassification of Bisgaard taxon 37 and 44.</title>
        <authorList>
            <person name="Christensen H."/>
        </authorList>
    </citation>
    <scope>NUCLEOTIDE SEQUENCE [LARGE SCALE GENOMIC DNA]</scope>
    <source>
        <strain evidence="13 14">B96_4</strain>
    </source>
</reference>
<dbReference type="PRINTS" id="PR01100">
    <property type="entry name" value="SHIKIMTKNASE"/>
</dbReference>
<comment type="caution">
    <text evidence="13">The sequence shown here is derived from an EMBL/GenBank/DDBJ whole genome shotgun (WGS) entry which is preliminary data.</text>
</comment>
<comment type="catalytic activity">
    <reaction evidence="10 11">
        <text>shikimate + ATP = 3-phosphoshikimate + ADP + H(+)</text>
        <dbReference type="Rhea" id="RHEA:13121"/>
        <dbReference type="ChEBI" id="CHEBI:15378"/>
        <dbReference type="ChEBI" id="CHEBI:30616"/>
        <dbReference type="ChEBI" id="CHEBI:36208"/>
        <dbReference type="ChEBI" id="CHEBI:145989"/>
        <dbReference type="ChEBI" id="CHEBI:456216"/>
        <dbReference type="EC" id="2.7.1.71"/>
    </reaction>
</comment>
<feature type="binding site" evidence="11">
    <location>
        <position position="143"/>
    </location>
    <ligand>
        <name>substrate</name>
    </ligand>
</feature>
<keyword evidence="9 11" id="KW-0057">Aromatic amino acid biosynthesis</keyword>
<evidence type="ECO:0000256" key="2">
    <source>
        <dbReference type="ARBA" id="ARBA00006997"/>
    </source>
</evidence>
<keyword evidence="7 11" id="KW-0418">Kinase</keyword>
<dbReference type="GO" id="GO:0009073">
    <property type="term" value="P:aromatic amino acid family biosynthetic process"/>
    <property type="evidence" value="ECO:0007669"/>
    <property type="project" value="UniProtKB-KW"/>
</dbReference>
<dbReference type="InterPro" id="IPR027417">
    <property type="entry name" value="P-loop_NTPase"/>
</dbReference>
<dbReference type="GO" id="GO:0004765">
    <property type="term" value="F:shikimate kinase activity"/>
    <property type="evidence" value="ECO:0007669"/>
    <property type="project" value="UniProtKB-UniRule"/>
</dbReference>
<evidence type="ECO:0000313" key="14">
    <source>
        <dbReference type="Proteomes" id="UP000266258"/>
    </source>
</evidence>